<feature type="region of interest" description="Disordered" evidence="1">
    <location>
        <begin position="36"/>
        <end position="79"/>
    </location>
</feature>
<name>A0A9W8Q423_AKAMU</name>
<evidence type="ECO:0000313" key="2">
    <source>
        <dbReference type="EMBL" id="KAJ4145578.1"/>
    </source>
</evidence>
<accession>A0A9W8Q423</accession>
<sequence>MAALLRGTEPEFAVLQDDTCLYFLNRIAIPSVRQLKSTGHKGGKDEEGVQFGHLSSLQPAGPRLKAKPLARSDIAEMSA</sequence>
<evidence type="ECO:0000256" key="1">
    <source>
        <dbReference type="SAM" id="MobiDB-lite"/>
    </source>
</evidence>
<proteinExistence type="predicted"/>
<comment type="caution">
    <text evidence="2">The sequence shown here is derived from an EMBL/GenBank/DDBJ whole genome shotgun (WGS) entry which is preliminary data.</text>
</comment>
<evidence type="ECO:0000313" key="3">
    <source>
        <dbReference type="Proteomes" id="UP001144673"/>
    </source>
</evidence>
<keyword evidence="3" id="KW-1185">Reference proteome</keyword>
<dbReference type="Proteomes" id="UP001144673">
    <property type="component" value="Chromosome 2"/>
</dbReference>
<gene>
    <name evidence="2" type="ORF">LMH87_004426</name>
</gene>
<dbReference type="KEGG" id="amus:LMH87_004426"/>
<dbReference type="EMBL" id="JAJHUN010000011">
    <property type="protein sequence ID" value="KAJ4145578.1"/>
    <property type="molecule type" value="Genomic_DNA"/>
</dbReference>
<organism evidence="2 3">
    <name type="scientific">Akanthomyces muscarius</name>
    <name type="common">Entomopathogenic fungus</name>
    <name type="synonym">Lecanicillium muscarium</name>
    <dbReference type="NCBI Taxonomy" id="2231603"/>
    <lineage>
        <taxon>Eukaryota</taxon>
        <taxon>Fungi</taxon>
        <taxon>Dikarya</taxon>
        <taxon>Ascomycota</taxon>
        <taxon>Pezizomycotina</taxon>
        <taxon>Sordariomycetes</taxon>
        <taxon>Hypocreomycetidae</taxon>
        <taxon>Hypocreales</taxon>
        <taxon>Cordycipitaceae</taxon>
        <taxon>Akanthomyces</taxon>
    </lineage>
</organism>
<dbReference type="GeneID" id="80891585"/>
<dbReference type="RefSeq" id="XP_056049248.1">
    <property type="nucleotide sequence ID" value="XM_056195639.1"/>
</dbReference>
<protein>
    <submittedName>
        <fullName evidence="2">Uncharacterized protein</fullName>
    </submittedName>
</protein>
<reference evidence="2" key="1">
    <citation type="journal article" date="2023" name="Access Microbiol">
        <title>De-novo genome assembly for Akanthomyces muscarius, a biocontrol agent of insect agricultural pests.</title>
        <authorList>
            <person name="Erdos Z."/>
            <person name="Studholme D.J."/>
            <person name="Raymond B."/>
            <person name="Sharma M."/>
        </authorList>
    </citation>
    <scope>NUCLEOTIDE SEQUENCE</scope>
    <source>
        <strain evidence="2">Ve6</strain>
    </source>
</reference>
<dbReference type="AlphaFoldDB" id="A0A9W8Q423"/>